<dbReference type="PANTHER" id="PTHR18949:SF1">
    <property type="entry name" value="LYMPHOCYTE-SPECIFIC PROTEIN 1"/>
    <property type="match status" value="1"/>
</dbReference>
<evidence type="ECO:0000256" key="1">
    <source>
        <dbReference type="SAM" id="MobiDB-lite"/>
    </source>
</evidence>
<feature type="compositionally biased region" description="Basic and acidic residues" evidence="1">
    <location>
        <begin position="344"/>
        <end position="366"/>
    </location>
</feature>
<gene>
    <name evidence="2" type="ORF">XELAEV_18024362mg</name>
</gene>
<feature type="compositionally biased region" description="Basic and acidic residues" evidence="1">
    <location>
        <begin position="502"/>
        <end position="515"/>
    </location>
</feature>
<organism evidence="2 3">
    <name type="scientific">Xenopus laevis</name>
    <name type="common">African clawed frog</name>
    <dbReference type="NCBI Taxonomy" id="8355"/>
    <lineage>
        <taxon>Eukaryota</taxon>
        <taxon>Metazoa</taxon>
        <taxon>Chordata</taxon>
        <taxon>Craniata</taxon>
        <taxon>Vertebrata</taxon>
        <taxon>Euteleostomi</taxon>
        <taxon>Amphibia</taxon>
        <taxon>Batrachia</taxon>
        <taxon>Anura</taxon>
        <taxon>Pipoidea</taxon>
        <taxon>Pipidae</taxon>
        <taxon>Xenopodinae</taxon>
        <taxon>Xenopus</taxon>
        <taxon>Xenopus</taxon>
    </lineage>
</organism>
<feature type="region of interest" description="Disordered" evidence="1">
    <location>
        <begin position="38"/>
        <end position="136"/>
    </location>
</feature>
<protein>
    <recommendedName>
        <fullName evidence="4">Lymphocyte-specific protein 1</fullName>
    </recommendedName>
</protein>
<feature type="region of interest" description="Disordered" evidence="1">
    <location>
        <begin position="149"/>
        <end position="380"/>
    </location>
</feature>
<feature type="compositionally biased region" description="Low complexity" evidence="1">
    <location>
        <begin position="125"/>
        <end position="136"/>
    </location>
</feature>
<feature type="compositionally biased region" description="Basic and acidic residues" evidence="1">
    <location>
        <begin position="44"/>
        <end position="54"/>
    </location>
</feature>
<feature type="region of interest" description="Disordered" evidence="1">
    <location>
        <begin position="1"/>
        <end position="24"/>
    </location>
</feature>
<feature type="compositionally biased region" description="Polar residues" evidence="1">
    <location>
        <begin position="516"/>
        <end position="529"/>
    </location>
</feature>
<proteinExistence type="predicted"/>
<dbReference type="PRINTS" id="PR01083">
    <property type="entry name" value="LYMPHSPCIFIC"/>
</dbReference>
<evidence type="ECO:0000313" key="2">
    <source>
        <dbReference type="EMBL" id="OCT81856.1"/>
    </source>
</evidence>
<feature type="compositionally biased region" description="Basic and acidic residues" evidence="1">
    <location>
        <begin position="63"/>
        <end position="91"/>
    </location>
</feature>
<dbReference type="Proteomes" id="UP000694892">
    <property type="component" value="Chromosome 4S"/>
</dbReference>
<sequence>MRVFGGSHRDILSPSSPSPNTGAAGRVWLPLTSYHLPLTSQQHGRREREQDLITKGKAAAETSCKDTGRERDRRGRGGRKEQGKLKAEISERQTPAHTADPVGERGEAHTKDKRKNRGRMECERVSTSVVRRNSSKKSLQNLLRLTTQWSVDDEEEAARERRRRERERQQQDESEDGDTGESVTDGTCTQADDCVGLKPRGPMECEEDEGFSDWSQRQEQKKLQGAFQATAETGEARAAEELGSVSPKVGEEESEEAPISREEDEEDEGTSRYEATELSDDPCNCDPEPCKQDEQSVSSHQWATSNSESHLDEEKLEDEPTSPEVPEETHDNVEETGYYSSRQEIQDHSETPREKWEADVETDRRLSVSSDGESEGTITTTVKITERTECLNRSIQKSNSIKKSEPLLPISKIDDRLEQYTHAIETSGKQPKLTRTPSLELLSPTEVAVKKNRWEAGDVTMASKTSPCKDTEGIAIGVTEMISQWGKEKSEADGAQSPCKPTEVRPGDVLSKKNLWEQSSKSEQSGKNLSASKKYKFVLSGHGKYEKVYMEDP</sequence>
<dbReference type="AlphaFoldDB" id="A0A974HLA3"/>
<dbReference type="InterPro" id="IPR002211">
    <property type="entry name" value="Lymphspecific"/>
</dbReference>
<feature type="compositionally biased region" description="Acidic residues" evidence="1">
    <location>
        <begin position="252"/>
        <end position="268"/>
    </location>
</feature>
<dbReference type="OMA" id="MECERVS"/>
<reference evidence="3" key="1">
    <citation type="journal article" date="2016" name="Nature">
        <title>Genome evolution in the allotetraploid frog Xenopus laevis.</title>
        <authorList>
            <person name="Session A.M."/>
            <person name="Uno Y."/>
            <person name="Kwon T."/>
            <person name="Chapman J.A."/>
            <person name="Toyoda A."/>
            <person name="Takahashi S."/>
            <person name="Fukui A."/>
            <person name="Hikosaka A."/>
            <person name="Suzuki A."/>
            <person name="Kondo M."/>
            <person name="van Heeringen S.J."/>
            <person name="Quigley I."/>
            <person name="Heinz S."/>
            <person name="Ogino H."/>
            <person name="Ochi H."/>
            <person name="Hellsten U."/>
            <person name="Lyons J.B."/>
            <person name="Simakov O."/>
            <person name="Putnam N."/>
            <person name="Stites J."/>
            <person name="Kuroki Y."/>
            <person name="Tanaka T."/>
            <person name="Michiue T."/>
            <person name="Watanabe M."/>
            <person name="Bogdanovic O."/>
            <person name="Lister R."/>
            <person name="Georgiou G."/>
            <person name="Paranjpe S.S."/>
            <person name="van Kruijsbergen I."/>
            <person name="Shu S."/>
            <person name="Carlson J."/>
            <person name="Kinoshita T."/>
            <person name="Ohta Y."/>
            <person name="Mawaribuchi S."/>
            <person name="Jenkins J."/>
            <person name="Grimwood J."/>
            <person name="Schmutz J."/>
            <person name="Mitros T."/>
            <person name="Mozaffari S.V."/>
            <person name="Suzuki Y."/>
            <person name="Haramoto Y."/>
            <person name="Yamamoto T.S."/>
            <person name="Takagi C."/>
            <person name="Heald R."/>
            <person name="Miller K."/>
            <person name="Haudenschild C."/>
            <person name="Kitzman J."/>
            <person name="Nakayama T."/>
            <person name="Izutsu Y."/>
            <person name="Robert J."/>
            <person name="Fortriede J."/>
            <person name="Burns K."/>
            <person name="Lotay V."/>
            <person name="Karimi K."/>
            <person name="Yasuoka Y."/>
            <person name="Dichmann D.S."/>
            <person name="Flajnik M.F."/>
            <person name="Houston D.W."/>
            <person name="Shendure J."/>
            <person name="DuPasquier L."/>
            <person name="Vize P.D."/>
            <person name="Zorn A.M."/>
            <person name="Ito M."/>
            <person name="Marcotte E.M."/>
            <person name="Wallingford J.B."/>
            <person name="Ito Y."/>
            <person name="Asashima M."/>
            <person name="Ueno N."/>
            <person name="Matsuda Y."/>
            <person name="Veenstra G.J."/>
            <person name="Fujiyama A."/>
            <person name="Harland R.M."/>
            <person name="Taira M."/>
            <person name="Rokhsar D.S."/>
        </authorList>
    </citation>
    <scope>NUCLEOTIDE SEQUENCE [LARGE SCALE GENOMIC DNA]</scope>
    <source>
        <strain evidence="3">J</strain>
    </source>
</reference>
<feature type="compositionally biased region" description="Polar residues" evidence="1">
    <location>
        <begin position="295"/>
        <end position="308"/>
    </location>
</feature>
<dbReference type="PANTHER" id="PTHR18949">
    <property type="entry name" value="CALDESMON"/>
    <property type="match status" value="1"/>
</dbReference>
<dbReference type="GO" id="GO:0003779">
    <property type="term" value="F:actin binding"/>
    <property type="evidence" value="ECO:0007669"/>
    <property type="project" value="InterPro"/>
</dbReference>
<name>A0A974HLA3_XENLA</name>
<feature type="region of interest" description="Disordered" evidence="1">
    <location>
        <begin position="486"/>
        <end position="529"/>
    </location>
</feature>
<dbReference type="Pfam" id="PF02029">
    <property type="entry name" value="Caldesmon"/>
    <property type="match status" value="1"/>
</dbReference>
<dbReference type="EMBL" id="CM004473">
    <property type="protein sequence ID" value="OCT81856.1"/>
    <property type="molecule type" value="Genomic_DNA"/>
</dbReference>
<accession>A0A974HLA3</accession>
<evidence type="ECO:0008006" key="4">
    <source>
        <dbReference type="Google" id="ProtNLM"/>
    </source>
</evidence>
<evidence type="ECO:0000313" key="3">
    <source>
        <dbReference type="Proteomes" id="UP000694892"/>
    </source>
</evidence>
<dbReference type="InterPro" id="IPR006018">
    <property type="entry name" value="Caldesmon_LSP"/>
</dbReference>
<feature type="compositionally biased region" description="Polar residues" evidence="1">
    <location>
        <begin position="181"/>
        <end position="190"/>
    </location>
</feature>
<dbReference type="GO" id="GO:0007165">
    <property type="term" value="P:signal transduction"/>
    <property type="evidence" value="ECO:0007669"/>
    <property type="project" value="InterPro"/>
</dbReference>